<keyword evidence="11" id="KW-1185">Reference proteome</keyword>
<dbReference type="Pfam" id="PF00641">
    <property type="entry name" value="Zn_ribbon_RanBP"/>
    <property type="match status" value="1"/>
</dbReference>
<keyword evidence="4" id="KW-0862">Zinc</keyword>
<evidence type="ECO:0000313" key="10">
    <source>
        <dbReference type="EMBL" id="CAE7419270.1"/>
    </source>
</evidence>
<dbReference type="OrthoDB" id="639027at2759"/>
<dbReference type="PANTHER" id="PTHR23238">
    <property type="entry name" value="RNA BINDING PROTEIN"/>
    <property type="match status" value="1"/>
</dbReference>
<dbReference type="GO" id="GO:0008270">
    <property type="term" value="F:zinc ion binding"/>
    <property type="evidence" value="ECO:0007669"/>
    <property type="project" value="UniProtKB-KW"/>
</dbReference>
<evidence type="ECO:0000256" key="6">
    <source>
        <dbReference type="ARBA" id="ARBA00023242"/>
    </source>
</evidence>
<evidence type="ECO:0000256" key="1">
    <source>
        <dbReference type="ARBA" id="ARBA00004123"/>
    </source>
</evidence>
<dbReference type="InterPro" id="IPR034870">
    <property type="entry name" value="TET_fam"/>
</dbReference>
<organism evidence="10 11">
    <name type="scientific">Symbiodinium pilosum</name>
    <name type="common">Dinoflagellate</name>
    <dbReference type="NCBI Taxonomy" id="2952"/>
    <lineage>
        <taxon>Eukaryota</taxon>
        <taxon>Sar</taxon>
        <taxon>Alveolata</taxon>
        <taxon>Dinophyceae</taxon>
        <taxon>Suessiales</taxon>
        <taxon>Symbiodiniaceae</taxon>
        <taxon>Symbiodinium</taxon>
    </lineage>
</organism>
<sequence length="111" mass="12083">MGDNGAEKKPRDRSKSSESGTPDWLRERRKKAARGELREDRGAMGGGGKGDFGDKGGKGGGKEPRPGDWKCPSCGANNFARRTECFKCGTRKPAEGGGGRRDSRSRSRRRR</sequence>
<dbReference type="GO" id="GO:0003723">
    <property type="term" value="F:RNA binding"/>
    <property type="evidence" value="ECO:0007669"/>
    <property type="project" value="UniProtKB-KW"/>
</dbReference>
<dbReference type="AlphaFoldDB" id="A0A812R4E0"/>
<dbReference type="PROSITE" id="PS50199">
    <property type="entry name" value="ZF_RANBP2_2"/>
    <property type="match status" value="1"/>
</dbReference>
<evidence type="ECO:0000256" key="2">
    <source>
        <dbReference type="ARBA" id="ARBA00022723"/>
    </source>
</evidence>
<evidence type="ECO:0000259" key="9">
    <source>
        <dbReference type="PROSITE" id="PS50199"/>
    </source>
</evidence>
<dbReference type="InterPro" id="IPR036443">
    <property type="entry name" value="Znf_RanBP2_sf"/>
</dbReference>
<feature type="compositionally biased region" description="Basic and acidic residues" evidence="8">
    <location>
        <begin position="92"/>
        <end position="105"/>
    </location>
</feature>
<evidence type="ECO:0000256" key="3">
    <source>
        <dbReference type="ARBA" id="ARBA00022771"/>
    </source>
</evidence>
<comment type="subcellular location">
    <subcellularLocation>
        <location evidence="1">Nucleus</location>
    </subcellularLocation>
</comment>
<feature type="region of interest" description="Disordered" evidence="8">
    <location>
        <begin position="1"/>
        <end position="111"/>
    </location>
</feature>
<name>A0A812R4E0_SYMPI</name>
<dbReference type="InterPro" id="IPR001876">
    <property type="entry name" value="Znf_RanBP2"/>
</dbReference>
<dbReference type="SMART" id="SM00547">
    <property type="entry name" value="ZnF_RBZ"/>
    <property type="match status" value="1"/>
</dbReference>
<dbReference type="SUPFAM" id="SSF90209">
    <property type="entry name" value="Ran binding protein zinc finger-like"/>
    <property type="match status" value="1"/>
</dbReference>
<evidence type="ECO:0000313" key="11">
    <source>
        <dbReference type="Proteomes" id="UP000649617"/>
    </source>
</evidence>
<evidence type="ECO:0000256" key="8">
    <source>
        <dbReference type="SAM" id="MobiDB-lite"/>
    </source>
</evidence>
<keyword evidence="3 7" id="KW-0863">Zinc-finger</keyword>
<dbReference type="GO" id="GO:0006355">
    <property type="term" value="P:regulation of DNA-templated transcription"/>
    <property type="evidence" value="ECO:0007669"/>
    <property type="project" value="InterPro"/>
</dbReference>
<gene>
    <name evidence="10" type="primary">NRP1</name>
    <name evidence="10" type="ORF">SPIL2461_LOCUS10314</name>
</gene>
<dbReference type="GO" id="GO:0005634">
    <property type="term" value="C:nucleus"/>
    <property type="evidence" value="ECO:0007669"/>
    <property type="project" value="UniProtKB-SubCell"/>
</dbReference>
<keyword evidence="2" id="KW-0479">Metal-binding</keyword>
<feature type="compositionally biased region" description="Basic and acidic residues" evidence="8">
    <location>
        <begin position="51"/>
        <end position="68"/>
    </location>
</feature>
<proteinExistence type="predicted"/>
<dbReference type="PROSITE" id="PS01358">
    <property type="entry name" value="ZF_RANBP2_1"/>
    <property type="match status" value="1"/>
</dbReference>
<protein>
    <submittedName>
        <fullName evidence="10">NRP1 protein</fullName>
    </submittedName>
</protein>
<keyword evidence="5" id="KW-0694">RNA-binding</keyword>
<evidence type="ECO:0000256" key="7">
    <source>
        <dbReference type="PROSITE-ProRule" id="PRU00322"/>
    </source>
</evidence>
<keyword evidence="6" id="KW-0539">Nucleus</keyword>
<feature type="compositionally biased region" description="Basic and acidic residues" evidence="8">
    <location>
        <begin position="33"/>
        <end position="42"/>
    </location>
</feature>
<feature type="domain" description="RanBP2-type" evidence="9">
    <location>
        <begin position="65"/>
        <end position="94"/>
    </location>
</feature>
<reference evidence="10" key="1">
    <citation type="submission" date="2021-02" db="EMBL/GenBank/DDBJ databases">
        <authorList>
            <person name="Dougan E. K."/>
            <person name="Rhodes N."/>
            <person name="Thang M."/>
            <person name="Chan C."/>
        </authorList>
    </citation>
    <scope>NUCLEOTIDE SEQUENCE</scope>
</reference>
<accession>A0A812R4E0</accession>
<dbReference type="EMBL" id="CAJNIZ010018991">
    <property type="protein sequence ID" value="CAE7419270.1"/>
    <property type="molecule type" value="Genomic_DNA"/>
</dbReference>
<comment type="caution">
    <text evidence="10">The sequence shown here is derived from an EMBL/GenBank/DDBJ whole genome shotgun (WGS) entry which is preliminary data.</text>
</comment>
<dbReference type="Gene3D" id="4.10.1060.10">
    <property type="entry name" value="Zinc finger, RanBP2-type"/>
    <property type="match status" value="1"/>
</dbReference>
<evidence type="ECO:0000256" key="4">
    <source>
        <dbReference type="ARBA" id="ARBA00022833"/>
    </source>
</evidence>
<feature type="compositionally biased region" description="Basic and acidic residues" evidence="8">
    <location>
        <begin position="1"/>
        <end position="16"/>
    </location>
</feature>
<evidence type="ECO:0000256" key="5">
    <source>
        <dbReference type="ARBA" id="ARBA00022884"/>
    </source>
</evidence>
<dbReference type="Proteomes" id="UP000649617">
    <property type="component" value="Unassembled WGS sequence"/>
</dbReference>